<reference evidence="4 5" key="1">
    <citation type="submission" date="2023-08" db="EMBL/GenBank/DDBJ databases">
        <title>Black Yeasts Isolated from many extreme environments.</title>
        <authorList>
            <person name="Coleine C."/>
            <person name="Stajich J.E."/>
            <person name="Selbmann L."/>
        </authorList>
    </citation>
    <scope>NUCLEOTIDE SEQUENCE [LARGE SCALE GENOMIC DNA]</scope>
    <source>
        <strain evidence="4 5">CCFEE 5935</strain>
    </source>
</reference>
<dbReference type="GeneID" id="89930937"/>
<dbReference type="RefSeq" id="XP_064655138.1">
    <property type="nucleotide sequence ID" value="XM_064806833.1"/>
</dbReference>
<dbReference type="Gene3D" id="3.40.50.720">
    <property type="entry name" value="NAD(P)-binding Rossmann-like Domain"/>
    <property type="match status" value="1"/>
</dbReference>
<evidence type="ECO:0000313" key="5">
    <source>
        <dbReference type="Proteomes" id="UP001337655"/>
    </source>
</evidence>
<proteinExistence type="predicted"/>
<keyword evidence="1" id="KW-0521">NADP</keyword>
<evidence type="ECO:0000256" key="1">
    <source>
        <dbReference type="ARBA" id="ARBA00022857"/>
    </source>
</evidence>
<dbReference type="InterPro" id="IPR051609">
    <property type="entry name" value="NmrA/Isoflavone_reductase-like"/>
</dbReference>
<keyword evidence="2" id="KW-0560">Oxidoreductase</keyword>
<dbReference type="PANTHER" id="PTHR47706">
    <property type="entry name" value="NMRA-LIKE FAMILY PROTEIN"/>
    <property type="match status" value="1"/>
</dbReference>
<dbReference type="InterPro" id="IPR008030">
    <property type="entry name" value="NmrA-like"/>
</dbReference>
<dbReference type="InterPro" id="IPR036291">
    <property type="entry name" value="NAD(P)-bd_dom_sf"/>
</dbReference>
<name>A0AAV9NYP4_9PEZI</name>
<accession>A0AAV9NYP4</accession>
<dbReference type="SUPFAM" id="SSF51735">
    <property type="entry name" value="NAD(P)-binding Rossmann-fold domains"/>
    <property type="match status" value="1"/>
</dbReference>
<dbReference type="CDD" id="cd05259">
    <property type="entry name" value="PCBER_SDR_a"/>
    <property type="match status" value="1"/>
</dbReference>
<sequence>MARTKVGLVGASGETGASILNGLLEDGSFEIIALVRPSSMSRPSNVALKDSGIELRALDLDNDSQDKIVAALEGIEILLSAVGAPGQLSQLPLATAAKTAGVKRFVPCGYVTVIPPGGVHILRDQKEEVYNLTRRLNLPYTFIDCGWWYQISFPKLPSGKIDYAVMVDNPICGKGDVPSALTDLRDVGRYVAKVIRDERTLNKMVLVYDEVWTQKEVWDLLEKVAGEKVERKYVSQEELEGRLGEYKKAAEADPTDFMKMLHVVETQYLLSWGVRGDNTPEYAKYLGYITSKELYPDFKPLKLEDFARELVAGEAKEIYVEMKAMMKAAFEKQQQQQ</sequence>
<organism evidence="4 5">
    <name type="scientific">Saxophila tyrrhenica</name>
    <dbReference type="NCBI Taxonomy" id="1690608"/>
    <lineage>
        <taxon>Eukaryota</taxon>
        <taxon>Fungi</taxon>
        <taxon>Dikarya</taxon>
        <taxon>Ascomycota</taxon>
        <taxon>Pezizomycotina</taxon>
        <taxon>Dothideomycetes</taxon>
        <taxon>Dothideomycetidae</taxon>
        <taxon>Mycosphaerellales</taxon>
        <taxon>Extremaceae</taxon>
        <taxon>Saxophila</taxon>
    </lineage>
</organism>
<dbReference type="Gene3D" id="3.90.25.10">
    <property type="entry name" value="UDP-galactose 4-epimerase, domain 1"/>
    <property type="match status" value="1"/>
</dbReference>
<dbReference type="AlphaFoldDB" id="A0AAV9NYP4"/>
<dbReference type="Pfam" id="PF05368">
    <property type="entry name" value="NmrA"/>
    <property type="match status" value="1"/>
</dbReference>
<dbReference type="GO" id="GO:0016491">
    <property type="term" value="F:oxidoreductase activity"/>
    <property type="evidence" value="ECO:0007669"/>
    <property type="project" value="UniProtKB-KW"/>
</dbReference>
<keyword evidence="5" id="KW-1185">Reference proteome</keyword>
<dbReference type="PANTHER" id="PTHR47706:SF9">
    <property type="entry name" value="NMRA-LIKE DOMAIN-CONTAINING PROTEIN-RELATED"/>
    <property type="match status" value="1"/>
</dbReference>
<dbReference type="EMBL" id="JAVRRT010000018">
    <property type="protein sequence ID" value="KAK5164942.1"/>
    <property type="molecule type" value="Genomic_DNA"/>
</dbReference>
<gene>
    <name evidence="4" type="ORF">LTR77_009607</name>
</gene>
<comment type="caution">
    <text evidence="4">The sequence shown here is derived from an EMBL/GenBank/DDBJ whole genome shotgun (WGS) entry which is preliminary data.</text>
</comment>
<evidence type="ECO:0000313" key="4">
    <source>
        <dbReference type="EMBL" id="KAK5164942.1"/>
    </source>
</evidence>
<evidence type="ECO:0000256" key="2">
    <source>
        <dbReference type="ARBA" id="ARBA00023002"/>
    </source>
</evidence>
<evidence type="ECO:0000259" key="3">
    <source>
        <dbReference type="Pfam" id="PF05368"/>
    </source>
</evidence>
<dbReference type="InterPro" id="IPR045312">
    <property type="entry name" value="PCBER-like"/>
</dbReference>
<feature type="domain" description="NmrA-like" evidence="3">
    <location>
        <begin position="5"/>
        <end position="239"/>
    </location>
</feature>
<protein>
    <recommendedName>
        <fullName evidence="3">NmrA-like domain-containing protein</fullName>
    </recommendedName>
</protein>
<dbReference type="Proteomes" id="UP001337655">
    <property type="component" value="Unassembled WGS sequence"/>
</dbReference>